<dbReference type="OrthoDB" id="9446539at2759"/>
<dbReference type="Gene3D" id="1.20.1250.10">
    <property type="match status" value="1"/>
</dbReference>
<proteinExistence type="predicted"/>
<evidence type="ECO:0000313" key="2">
    <source>
        <dbReference type="EMBL" id="KAH1171250.1"/>
    </source>
</evidence>
<evidence type="ECO:0000256" key="1">
    <source>
        <dbReference type="SAM" id="SignalP"/>
    </source>
</evidence>
<comment type="caution">
    <text evidence="2">The sequence shown here is derived from an EMBL/GenBank/DDBJ whole genome shotgun (WGS) entry which is preliminary data.</text>
</comment>
<gene>
    <name evidence="2" type="ORF">KIL84_006868</name>
</gene>
<sequence>MRLGGLALLLQALLSSGLPALGFPAAGQGPGFDGAARWGREMQAEFGSSLKLARKLLVETKILTQQFVSERLAGARLPFPGLSNSGLLPPTSRTAQQWLALPALRRLREMRRALGLFRGYVELVGRREPGLARGLQEIGLDLRDLMHHVDYQVGGSGQPAPPPPVPPAAPRILQHPSEWSNLQESYLVLRAMETFLGRVVRDFTLLRVGGGWAPH</sequence>
<name>A0A9D3X210_9SAUR</name>
<reference evidence="2" key="1">
    <citation type="submission" date="2021-09" db="EMBL/GenBank/DDBJ databases">
        <title>The genome of Mauremys mutica provides insights into the evolution of semi-aquatic lifestyle.</title>
        <authorList>
            <person name="Gong S."/>
            <person name="Gao Y."/>
        </authorList>
    </citation>
    <scope>NUCLEOTIDE SEQUENCE</scope>
    <source>
        <strain evidence="2">MM-2020</strain>
        <tissue evidence="2">Muscle</tissue>
    </source>
</reference>
<evidence type="ECO:0000313" key="3">
    <source>
        <dbReference type="Proteomes" id="UP000827986"/>
    </source>
</evidence>
<protein>
    <recommendedName>
        <fullName evidence="4">Interleukin-27 subunit alpha</fullName>
    </recommendedName>
</protein>
<organism evidence="2 3">
    <name type="scientific">Mauremys mutica</name>
    <name type="common">yellowpond turtle</name>
    <dbReference type="NCBI Taxonomy" id="74926"/>
    <lineage>
        <taxon>Eukaryota</taxon>
        <taxon>Metazoa</taxon>
        <taxon>Chordata</taxon>
        <taxon>Craniata</taxon>
        <taxon>Vertebrata</taxon>
        <taxon>Euteleostomi</taxon>
        <taxon>Archelosauria</taxon>
        <taxon>Testudinata</taxon>
        <taxon>Testudines</taxon>
        <taxon>Cryptodira</taxon>
        <taxon>Durocryptodira</taxon>
        <taxon>Testudinoidea</taxon>
        <taxon>Geoemydidae</taxon>
        <taxon>Geoemydinae</taxon>
        <taxon>Mauremys</taxon>
    </lineage>
</organism>
<feature type="chain" id="PRO_5038669963" description="Interleukin-27 subunit alpha" evidence="1">
    <location>
        <begin position="23"/>
        <end position="215"/>
    </location>
</feature>
<dbReference type="PANTHER" id="PTHR20879">
    <property type="entry name" value="INTERLEUKIN-27 SUBUNIT ALPHA"/>
    <property type="match status" value="1"/>
</dbReference>
<dbReference type="Proteomes" id="UP000827986">
    <property type="component" value="Unassembled WGS sequence"/>
</dbReference>
<dbReference type="SUPFAM" id="SSF47266">
    <property type="entry name" value="4-helical cytokines"/>
    <property type="match status" value="1"/>
</dbReference>
<accession>A0A9D3X210</accession>
<dbReference type="PANTHER" id="PTHR20879:SF1">
    <property type="entry name" value="INTERLEUKIN-27 SUBUNIT ALPHA"/>
    <property type="match status" value="1"/>
</dbReference>
<dbReference type="AlphaFoldDB" id="A0A9D3X210"/>
<keyword evidence="3" id="KW-1185">Reference proteome</keyword>
<dbReference type="GO" id="GO:0045523">
    <property type="term" value="F:interleukin-27 receptor binding"/>
    <property type="evidence" value="ECO:0007669"/>
    <property type="project" value="InterPro"/>
</dbReference>
<evidence type="ECO:0008006" key="4">
    <source>
        <dbReference type="Google" id="ProtNLM"/>
    </source>
</evidence>
<dbReference type="InterPro" id="IPR026207">
    <property type="entry name" value="IL-27_alpha"/>
</dbReference>
<dbReference type="EMBL" id="JAHDVG010000483">
    <property type="protein sequence ID" value="KAH1171250.1"/>
    <property type="molecule type" value="Genomic_DNA"/>
</dbReference>
<dbReference type="GO" id="GO:0042129">
    <property type="term" value="P:regulation of T cell proliferation"/>
    <property type="evidence" value="ECO:0007669"/>
    <property type="project" value="InterPro"/>
</dbReference>
<feature type="signal peptide" evidence="1">
    <location>
        <begin position="1"/>
        <end position="22"/>
    </location>
</feature>
<keyword evidence="1" id="KW-0732">Signal</keyword>
<dbReference type="InterPro" id="IPR009079">
    <property type="entry name" value="4_helix_cytokine-like_core"/>
</dbReference>